<dbReference type="RefSeq" id="WP_113855184.1">
    <property type="nucleotide sequence ID" value="NZ_CP011940.1"/>
</dbReference>
<evidence type="ECO:0000313" key="2">
    <source>
        <dbReference type="EMBL" id="MFG6274039.1"/>
    </source>
</evidence>
<protein>
    <submittedName>
        <fullName evidence="2">Uncharacterized protein</fullName>
    </submittedName>
</protein>
<name>A0ABW7DSC8_9FIRM</name>
<sequence length="282" mass="31164">MIQATEVTIVYRGDGKQTAFSFPYPYRTSGDIHGYLVDEMGMETEIVSNYRYDTVENTYIYPVQGDPLTADMSIRLSRETPLQNNVDLPDKLPFSLIEKSMDWIIMMLQETIYRANLAPISAQESAKQAALALTYAYKAADEAKLAEQYENAAETNADQAKQEAATAANWAAEAAAYSSTAYAASAPAWDVSKTYDYPAVVAYEDGNSYRCIGKSITGENPQSSPYWVKVTLDGENYFEIDETGGLMPATSPTYSSRWELDSNGDIMPKGLPSQRAGGREQQ</sequence>
<organism evidence="2 3">
    <name type="scientific">Megasphaera hexanoica</name>
    <dbReference type="NCBI Taxonomy" id="1675036"/>
    <lineage>
        <taxon>Bacteria</taxon>
        <taxon>Bacillati</taxon>
        <taxon>Bacillota</taxon>
        <taxon>Negativicutes</taxon>
        <taxon>Veillonellales</taxon>
        <taxon>Veillonellaceae</taxon>
        <taxon>Megasphaera</taxon>
    </lineage>
</organism>
<keyword evidence="3" id="KW-1185">Reference proteome</keyword>
<accession>A0ABW7DSC8</accession>
<feature type="region of interest" description="Disordered" evidence="1">
    <location>
        <begin position="243"/>
        <end position="282"/>
    </location>
</feature>
<evidence type="ECO:0000256" key="1">
    <source>
        <dbReference type="SAM" id="MobiDB-lite"/>
    </source>
</evidence>
<proteinExistence type="predicted"/>
<comment type="caution">
    <text evidence="2">The sequence shown here is derived from an EMBL/GenBank/DDBJ whole genome shotgun (WGS) entry which is preliminary data.</text>
</comment>
<gene>
    <name evidence="2" type="ORF">ACGTZG_12680</name>
</gene>
<dbReference type="Proteomes" id="UP001605989">
    <property type="component" value="Unassembled WGS sequence"/>
</dbReference>
<dbReference type="EMBL" id="JBIEKR010000013">
    <property type="protein sequence ID" value="MFG6274039.1"/>
    <property type="molecule type" value="Genomic_DNA"/>
</dbReference>
<reference evidence="2 3" key="1">
    <citation type="submission" date="2024-10" db="EMBL/GenBank/DDBJ databases">
        <authorList>
            <person name="Sang B.-I."/>
            <person name="Prabhaharan D."/>
        </authorList>
    </citation>
    <scope>NUCLEOTIDE SEQUENCE [LARGE SCALE GENOMIC DNA]</scope>
    <source>
        <strain evidence="2 3">MH</strain>
    </source>
</reference>
<evidence type="ECO:0000313" key="3">
    <source>
        <dbReference type="Proteomes" id="UP001605989"/>
    </source>
</evidence>